<evidence type="ECO:0000313" key="2">
    <source>
        <dbReference type="EMBL" id="JAH11831.1"/>
    </source>
</evidence>
<sequence length="21" mass="2322">MVIPCPTEKSPGNPRTDPLRI</sequence>
<dbReference type="EMBL" id="GBXM01096746">
    <property type="protein sequence ID" value="JAH11831.1"/>
    <property type="molecule type" value="Transcribed_RNA"/>
</dbReference>
<organism evidence="2">
    <name type="scientific">Anguilla anguilla</name>
    <name type="common">European freshwater eel</name>
    <name type="synonym">Muraena anguilla</name>
    <dbReference type="NCBI Taxonomy" id="7936"/>
    <lineage>
        <taxon>Eukaryota</taxon>
        <taxon>Metazoa</taxon>
        <taxon>Chordata</taxon>
        <taxon>Craniata</taxon>
        <taxon>Vertebrata</taxon>
        <taxon>Euteleostomi</taxon>
        <taxon>Actinopterygii</taxon>
        <taxon>Neopterygii</taxon>
        <taxon>Teleostei</taxon>
        <taxon>Anguilliformes</taxon>
        <taxon>Anguillidae</taxon>
        <taxon>Anguilla</taxon>
    </lineage>
</organism>
<feature type="region of interest" description="Disordered" evidence="1">
    <location>
        <begin position="1"/>
        <end position="21"/>
    </location>
</feature>
<reference evidence="2" key="1">
    <citation type="submission" date="2014-11" db="EMBL/GenBank/DDBJ databases">
        <authorList>
            <person name="Amaro Gonzalez C."/>
        </authorList>
    </citation>
    <scope>NUCLEOTIDE SEQUENCE</scope>
</reference>
<reference evidence="2" key="2">
    <citation type="journal article" date="2015" name="Fish Shellfish Immunol.">
        <title>Early steps in the European eel (Anguilla anguilla)-Vibrio vulnificus interaction in the gills: Role of the RtxA13 toxin.</title>
        <authorList>
            <person name="Callol A."/>
            <person name="Pajuelo D."/>
            <person name="Ebbesson L."/>
            <person name="Teles M."/>
            <person name="MacKenzie S."/>
            <person name="Amaro C."/>
        </authorList>
    </citation>
    <scope>NUCLEOTIDE SEQUENCE</scope>
</reference>
<evidence type="ECO:0000256" key="1">
    <source>
        <dbReference type="SAM" id="MobiDB-lite"/>
    </source>
</evidence>
<name>A0A0E9Q4N2_ANGAN</name>
<dbReference type="AlphaFoldDB" id="A0A0E9Q4N2"/>
<accession>A0A0E9Q4N2</accession>
<proteinExistence type="predicted"/>
<protein>
    <submittedName>
        <fullName evidence="2">Uncharacterized protein</fullName>
    </submittedName>
</protein>